<dbReference type="EMBL" id="GGEC01054540">
    <property type="protein sequence ID" value="MBX35024.1"/>
    <property type="molecule type" value="Transcribed_RNA"/>
</dbReference>
<proteinExistence type="predicted"/>
<protein>
    <submittedName>
        <fullName evidence="1">Uncharacterized protein</fullName>
    </submittedName>
</protein>
<evidence type="ECO:0000313" key="1">
    <source>
        <dbReference type="EMBL" id="MBX35024.1"/>
    </source>
</evidence>
<name>A0A2P2MXS4_RHIMU</name>
<dbReference type="AlphaFoldDB" id="A0A2P2MXS4"/>
<sequence>MNFSNTSLLILQSSVTRLWAWKLNERV</sequence>
<accession>A0A2P2MXS4</accession>
<organism evidence="1">
    <name type="scientific">Rhizophora mucronata</name>
    <name type="common">Asiatic mangrove</name>
    <dbReference type="NCBI Taxonomy" id="61149"/>
    <lineage>
        <taxon>Eukaryota</taxon>
        <taxon>Viridiplantae</taxon>
        <taxon>Streptophyta</taxon>
        <taxon>Embryophyta</taxon>
        <taxon>Tracheophyta</taxon>
        <taxon>Spermatophyta</taxon>
        <taxon>Magnoliopsida</taxon>
        <taxon>eudicotyledons</taxon>
        <taxon>Gunneridae</taxon>
        <taxon>Pentapetalae</taxon>
        <taxon>rosids</taxon>
        <taxon>fabids</taxon>
        <taxon>Malpighiales</taxon>
        <taxon>Rhizophoraceae</taxon>
        <taxon>Rhizophora</taxon>
    </lineage>
</organism>
<reference evidence="1" key="1">
    <citation type="submission" date="2018-02" db="EMBL/GenBank/DDBJ databases">
        <title>Rhizophora mucronata_Transcriptome.</title>
        <authorList>
            <person name="Meera S.P."/>
            <person name="Sreeshan A."/>
            <person name="Augustine A."/>
        </authorList>
    </citation>
    <scope>NUCLEOTIDE SEQUENCE</scope>
    <source>
        <tissue evidence="1">Leaf</tissue>
    </source>
</reference>